<dbReference type="EMBL" id="AP029612">
    <property type="protein sequence ID" value="BFG70987.1"/>
    <property type="molecule type" value="Genomic_DNA"/>
</dbReference>
<dbReference type="InterPro" id="IPR032808">
    <property type="entry name" value="DoxX"/>
</dbReference>
<organism evidence="8">
    <name type="scientific">Sediminibacterium sp. KACHI17</name>
    <dbReference type="NCBI Taxonomy" id="1751071"/>
    <lineage>
        <taxon>Bacteria</taxon>
        <taxon>Pseudomonadati</taxon>
        <taxon>Bacteroidota</taxon>
        <taxon>Chitinophagia</taxon>
        <taxon>Chitinophagales</taxon>
        <taxon>Chitinophagaceae</taxon>
        <taxon>Sediminibacterium</taxon>
    </lineage>
</organism>
<evidence type="ECO:0000256" key="1">
    <source>
        <dbReference type="ARBA" id="ARBA00004651"/>
    </source>
</evidence>
<dbReference type="GO" id="GO:0005886">
    <property type="term" value="C:plasma membrane"/>
    <property type="evidence" value="ECO:0007669"/>
    <property type="project" value="UniProtKB-SubCell"/>
</dbReference>
<comment type="subcellular location">
    <subcellularLocation>
        <location evidence="1">Cell membrane</location>
        <topology evidence="1">Multi-pass membrane protein</topology>
    </subcellularLocation>
</comment>
<evidence type="ECO:0000256" key="2">
    <source>
        <dbReference type="ARBA" id="ARBA00006679"/>
    </source>
</evidence>
<dbReference type="AlphaFoldDB" id="A0AAT9GJV3"/>
<keyword evidence="5 7" id="KW-1133">Transmembrane helix</keyword>
<name>A0AAT9GJV3_9BACT</name>
<evidence type="ECO:0000256" key="5">
    <source>
        <dbReference type="ARBA" id="ARBA00022989"/>
    </source>
</evidence>
<dbReference type="InterPro" id="IPR051907">
    <property type="entry name" value="DoxX-like_oxidoreductase"/>
</dbReference>
<protein>
    <recommendedName>
        <fullName evidence="9">DoxX family protein</fullName>
    </recommendedName>
</protein>
<keyword evidence="3" id="KW-1003">Cell membrane</keyword>
<keyword evidence="6 7" id="KW-0472">Membrane</keyword>
<accession>A0AAT9GJV3</accession>
<feature type="transmembrane region" description="Helical" evidence="7">
    <location>
        <begin position="101"/>
        <end position="119"/>
    </location>
</feature>
<comment type="similarity">
    <text evidence="2">Belongs to the DoxX family.</text>
</comment>
<evidence type="ECO:0000313" key="8">
    <source>
        <dbReference type="EMBL" id="BFG70987.1"/>
    </source>
</evidence>
<sequence>MLKKITKPLVMPYWWQDLILTIPRVVYGYLLAIEFGASKFGMPWTPDDKNLGLFEVVFWFPEDVKAYGGIFAMFPGFFAWMGAFSEAVGGIFLVLGLQTRLFSFLIVCTMMVAVFIQQIDNGLWSMLSGMGFLWVAVYTMILGSGRFGFDYLITKKQLTHAQ</sequence>
<dbReference type="RefSeq" id="WP_353548625.1">
    <property type="nucleotide sequence ID" value="NZ_AP029612.1"/>
</dbReference>
<feature type="transmembrane region" description="Helical" evidence="7">
    <location>
        <begin position="12"/>
        <end position="33"/>
    </location>
</feature>
<gene>
    <name evidence="8" type="ORF">KACHI17_18680</name>
</gene>
<feature type="transmembrane region" description="Helical" evidence="7">
    <location>
        <begin position="66"/>
        <end position="94"/>
    </location>
</feature>
<evidence type="ECO:0000256" key="4">
    <source>
        <dbReference type="ARBA" id="ARBA00022692"/>
    </source>
</evidence>
<dbReference type="PANTHER" id="PTHR33452:SF1">
    <property type="entry name" value="INNER MEMBRANE PROTEIN YPHA-RELATED"/>
    <property type="match status" value="1"/>
</dbReference>
<evidence type="ECO:0008006" key="9">
    <source>
        <dbReference type="Google" id="ProtNLM"/>
    </source>
</evidence>
<evidence type="ECO:0000256" key="6">
    <source>
        <dbReference type="ARBA" id="ARBA00023136"/>
    </source>
</evidence>
<evidence type="ECO:0000256" key="3">
    <source>
        <dbReference type="ARBA" id="ARBA00022475"/>
    </source>
</evidence>
<reference evidence="8" key="1">
    <citation type="submission" date="2024-02" db="EMBL/GenBank/DDBJ databases">
        <title>Sediminibacterium planktonica sp. nov. and Sediminibacterium longus sp. nov., isolated from surface lake and river water.</title>
        <authorList>
            <person name="Watanabe K."/>
            <person name="Takemine S."/>
            <person name="Ishii Y."/>
            <person name="Ogata Y."/>
            <person name="Shindo C."/>
            <person name="Suda W."/>
        </authorList>
    </citation>
    <scope>NUCLEOTIDE SEQUENCE</scope>
    <source>
        <strain evidence="8">KACHI17</strain>
    </source>
</reference>
<keyword evidence="4 7" id="KW-0812">Transmembrane</keyword>
<feature type="transmembrane region" description="Helical" evidence="7">
    <location>
        <begin position="131"/>
        <end position="149"/>
    </location>
</feature>
<evidence type="ECO:0000256" key="7">
    <source>
        <dbReference type="SAM" id="Phobius"/>
    </source>
</evidence>
<dbReference type="Pfam" id="PF07681">
    <property type="entry name" value="DoxX"/>
    <property type="match status" value="1"/>
</dbReference>
<dbReference type="PANTHER" id="PTHR33452">
    <property type="entry name" value="OXIDOREDUCTASE CATD-RELATED"/>
    <property type="match status" value="1"/>
</dbReference>
<proteinExistence type="inferred from homology"/>